<protein>
    <recommendedName>
        <fullName evidence="5">S-adenosyl-L-methionine-dependent methyltransferase</fullName>
    </recommendedName>
</protein>
<accession>A0A427YTG9</accession>
<dbReference type="InterPro" id="IPR029063">
    <property type="entry name" value="SAM-dependent_MTases_sf"/>
</dbReference>
<keyword evidence="2" id="KW-0732">Signal</keyword>
<evidence type="ECO:0000313" key="3">
    <source>
        <dbReference type="EMBL" id="RSH94372.1"/>
    </source>
</evidence>
<feature type="chain" id="PRO_5019552692" description="S-adenosyl-L-methionine-dependent methyltransferase" evidence="2">
    <location>
        <begin position="25"/>
        <end position="341"/>
    </location>
</feature>
<evidence type="ECO:0000256" key="2">
    <source>
        <dbReference type="SAM" id="SignalP"/>
    </source>
</evidence>
<dbReference type="Gene3D" id="3.40.50.150">
    <property type="entry name" value="Vaccinia Virus protein VP39"/>
    <property type="match status" value="1"/>
</dbReference>
<evidence type="ECO:0008006" key="5">
    <source>
        <dbReference type="Google" id="ProtNLM"/>
    </source>
</evidence>
<name>A0A427YTG9_9TREE</name>
<feature type="compositionally biased region" description="Acidic residues" evidence="1">
    <location>
        <begin position="168"/>
        <end position="185"/>
    </location>
</feature>
<dbReference type="AlphaFoldDB" id="A0A427YTG9"/>
<dbReference type="SUPFAM" id="SSF53335">
    <property type="entry name" value="S-adenosyl-L-methionine-dependent methyltransferases"/>
    <property type="match status" value="1"/>
</dbReference>
<proteinExistence type="predicted"/>
<gene>
    <name evidence="3" type="ORF">EHS25_004175</name>
</gene>
<comment type="caution">
    <text evidence="3">The sequence shown here is derived from an EMBL/GenBank/DDBJ whole genome shotgun (WGS) entry which is preliminary data.</text>
</comment>
<keyword evidence="4" id="KW-1185">Reference proteome</keyword>
<reference evidence="3 4" key="1">
    <citation type="submission" date="2018-11" db="EMBL/GenBank/DDBJ databases">
        <title>Genome sequence of Saitozyma podzolica DSM 27192.</title>
        <authorList>
            <person name="Aliyu H."/>
            <person name="Gorte O."/>
            <person name="Ochsenreither K."/>
        </authorList>
    </citation>
    <scope>NUCLEOTIDE SEQUENCE [LARGE SCALE GENOMIC DNA]</scope>
    <source>
        <strain evidence="3 4">DSM 27192</strain>
    </source>
</reference>
<evidence type="ECO:0000313" key="4">
    <source>
        <dbReference type="Proteomes" id="UP000279259"/>
    </source>
</evidence>
<sequence>MPSPIFLFVVSLPLLFRLVPMVVPEAYLEPYAWWDAKTLNDGQVGWRNMGWWETTDNFSLAAEALAGKLLDFADARPGGNVLDIAHGAGESLALHLSTQPPPVNLHALTSLASETRQSKDLVASRFPDTTTQIEWFTCSATYRTGRDIDHPLNPMRGFLGEKKRAWSDEGEDDEGDDTEEFEDEDVASAGPLRYDLVYVLDAIYHFKPSVSYFLAQVLPTLQPGTGVLAYTDILPPPKINNVLGHLVLPPLLSVPARNLMSRPKSLDEYKALLERIGYEGVEVQDWSDGVWKGFASNLSRRGGLWRLVAWLVSVAERNGWKFIAVRGRRPADTGAGSLVGE</sequence>
<dbReference type="STRING" id="1890683.A0A427YTG9"/>
<dbReference type="EMBL" id="RSCD01000002">
    <property type="protein sequence ID" value="RSH94372.1"/>
    <property type="molecule type" value="Genomic_DNA"/>
</dbReference>
<feature type="region of interest" description="Disordered" evidence="1">
    <location>
        <begin position="163"/>
        <end position="185"/>
    </location>
</feature>
<feature type="signal peptide" evidence="2">
    <location>
        <begin position="1"/>
        <end position="24"/>
    </location>
</feature>
<evidence type="ECO:0000256" key="1">
    <source>
        <dbReference type="SAM" id="MobiDB-lite"/>
    </source>
</evidence>
<dbReference type="OrthoDB" id="61390at2759"/>
<dbReference type="Proteomes" id="UP000279259">
    <property type="component" value="Unassembled WGS sequence"/>
</dbReference>
<organism evidence="3 4">
    <name type="scientific">Saitozyma podzolica</name>
    <dbReference type="NCBI Taxonomy" id="1890683"/>
    <lineage>
        <taxon>Eukaryota</taxon>
        <taxon>Fungi</taxon>
        <taxon>Dikarya</taxon>
        <taxon>Basidiomycota</taxon>
        <taxon>Agaricomycotina</taxon>
        <taxon>Tremellomycetes</taxon>
        <taxon>Tremellales</taxon>
        <taxon>Trimorphomycetaceae</taxon>
        <taxon>Saitozyma</taxon>
    </lineage>
</organism>